<evidence type="ECO:0000313" key="2">
    <source>
        <dbReference type="Proteomes" id="UP000887159"/>
    </source>
</evidence>
<gene>
    <name evidence="1" type="primary">X975_05742</name>
    <name evidence="1" type="ORF">TNCV_2180991</name>
</gene>
<sequence length="132" mass="15171">MTPYTITPAVRVVCRCKAKAVQFPRAWHPSKRRRRWVGVMGSTRNGHHDPKCPKTRRLRMVREDTGAPNEGATCAWMSTDEAVFCTRAFLTMCQSSQRLDCRGYPQPGLRVNDIFRIYGSQRLLTTQSERPN</sequence>
<proteinExistence type="predicted"/>
<protein>
    <submittedName>
        <fullName evidence="1">Uncharacterized protein</fullName>
    </submittedName>
</protein>
<comment type="caution">
    <text evidence="1">The sequence shown here is derived from an EMBL/GenBank/DDBJ whole genome shotgun (WGS) entry which is preliminary data.</text>
</comment>
<dbReference type="EMBL" id="BMAU01021361">
    <property type="protein sequence ID" value="GFY22838.1"/>
    <property type="molecule type" value="Genomic_DNA"/>
</dbReference>
<keyword evidence="2" id="KW-1185">Reference proteome</keyword>
<accession>A0A8X6VUN9</accession>
<dbReference type="AlphaFoldDB" id="A0A8X6VUN9"/>
<name>A0A8X6VUN9_TRICX</name>
<dbReference type="Proteomes" id="UP000887159">
    <property type="component" value="Unassembled WGS sequence"/>
</dbReference>
<evidence type="ECO:0000313" key="1">
    <source>
        <dbReference type="EMBL" id="GFY22838.1"/>
    </source>
</evidence>
<reference evidence="1" key="1">
    <citation type="submission" date="2020-08" db="EMBL/GenBank/DDBJ databases">
        <title>Multicomponent nature underlies the extraordinary mechanical properties of spider dragline silk.</title>
        <authorList>
            <person name="Kono N."/>
            <person name="Nakamura H."/>
            <person name="Mori M."/>
            <person name="Yoshida Y."/>
            <person name="Ohtoshi R."/>
            <person name="Malay A.D."/>
            <person name="Moran D.A.P."/>
            <person name="Tomita M."/>
            <person name="Numata K."/>
            <person name="Arakawa K."/>
        </authorList>
    </citation>
    <scope>NUCLEOTIDE SEQUENCE</scope>
</reference>
<organism evidence="1 2">
    <name type="scientific">Trichonephila clavipes</name>
    <name type="common">Golden silk orbweaver</name>
    <name type="synonym">Nephila clavipes</name>
    <dbReference type="NCBI Taxonomy" id="2585209"/>
    <lineage>
        <taxon>Eukaryota</taxon>
        <taxon>Metazoa</taxon>
        <taxon>Ecdysozoa</taxon>
        <taxon>Arthropoda</taxon>
        <taxon>Chelicerata</taxon>
        <taxon>Arachnida</taxon>
        <taxon>Araneae</taxon>
        <taxon>Araneomorphae</taxon>
        <taxon>Entelegynae</taxon>
        <taxon>Araneoidea</taxon>
        <taxon>Nephilidae</taxon>
        <taxon>Trichonephila</taxon>
    </lineage>
</organism>